<dbReference type="AlphaFoldDB" id="A0AAE0G9Z8"/>
<feature type="transmembrane region" description="Helical" evidence="2">
    <location>
        <begin position="95"/>
        <end position="115"/>
    </location>
</feature>
<feature type="compositionally biased region" description="Basic and acidic residues" evidence="1">
    <location>
        <begin position="163"/>
        <end position="182"/>
    </location>
</feature>
<feature type="region of interest" description="Disordered" evidence="1">
    <location>
        <begin position="163"/>
        <end position="195"/>
    </location>
</feature>
<dbReference type="EMBL" id="LGRX02007893">
    <property type="protein sequence ID" value="KAK3274167.1"/>
    <property type="molecule type" value="Genomic_DNA"/>
</dbReference>
<dbReference type="Proteomes" id="UP001190700">
    <property type="component" value="Unassembled WGS sequence"/>
</dbReference>
<sequence>MAVTFSSVAAHTTTPTLRAKLKQNPRTTCVRSGYSQSKRRGNCRFVNHLKPIYVSTRRLGLDHGKEHAPVSKLHARLAPKLSAEKSSHATHAPKVTLATLLSVLVTLYASPNALAAGPLEGATGQDVITTVGFGIGFLLLVALTIGVGYLSYMDWSDGKAEREDIEKRASKAAKKISESTRSDDDEDSPKGFGKK</sequence>
<reference evidence="3 4" key="1">
    <citation type="journal article" date="2015" name="Genome Biol. Evol.">
        <title>Comparative Genomics of a Bacterivorous Green Alga Reveals Evolutionary Causalities and Consequences of Phago-Mixotrophic Mode of Nutrition.</title>
        <authorList>
            <person name="Burns J.A."/>
            <person name="Paasch A."/>
            <person name="Narechania A."/>
            <person name="Kim E."/>
        </authorList>
    </citation>
    <scope>NUCLEOTIDE SEQUENCE [LARGE SCALE GENOMIC DNA]</scope>
    <source>
        <strain evidence="3 4">PLY_AMNH</strain>
    </source>
</reference>
<evidence type="ECO:0000256" key="1">
    <source>
        <dbReference type="SAM" id="MobiDB-lite"/>
    </source>
</evidence>
<evidence type="ECO:0000313" key="4">
    <source>
        <dbReference type="Proteomes" id="UP001190700"/>
    </source>
</evidence>
<protein>
    <submittedName>
        <fullName evidence="3">Uncharacterized protein</fullName>
    </submittedName>
</protein>
<evidence type="ECO:0000256" key="2">
    <source>
        <dbReference type="SAM" id="Phobius"/>
    </source>
</evidence>
<name>A0AAE0G9Z8_9CHLO</name>
<keyword evidence="2" id="KW-0812">Transmembrane</keyword>
<keyword evidence="2" id="KW-1133">Transmembrane helix</keyword>
<gene>
    <name evidence="3" type="ORF">CYMTET_17639</name>
</gene>
<comment type="caution">
    <text evidence="3">The sequence shown here is derived from an EMBL/GenBank/DDBJ whole genome shotgun (WGS) entry which is preliminary data.</text>
</comment>
<accession>A0AAE0G9Z8</accession>
<organism evidence="3 4">
    <name type="scientific">Cymbomonas tetramitiformis</name>
    <dbReference type="NCBI Taxonomy" id="36881"/>
    <lineage>
        <taxon>Eukaryota</taxon>
        <taxon>Viridiplantae</taxon>
        <taxon>Chlorophyta</taxon>
        <taxon>Pyramimonadophyceae</taxon>
        <taxon>Pyramimonadales</taxon>
        <taxon>Pyramimonadaceae</taxon>
        <taxon>Cymbomonas</taxon>
    </lineage>
</organism>
<keyword evidence="2" id="KW-0472">Membrane</keyword>
<evidence type="ECO:0000313" key="3">
    <source>
        <dbReference type="EMBL" id="KAK3274167.1"/>
    </source>
</evidence>
<keyword evidence="4" id="KW-1185">Reference proteome</keyword>
<feature type="transmembrane region" description="Helical" evidence="2">
    <location>
        <begin position="127"/>
        <end position="152"/>
    </location>
</feature>
<proteinExistence type="predicted"/>